<feature type="non-terminal residue" evidence="10">
    <location>
        <position position="197"/>
    </location>
</feature>
<feature type="transmembrane region" description="Helical" evidence="9">
    <location>
        <begin position="23"/>
        <end position="45"/>
    </location>
</feature>
<keyword evidence="9" id="KW-0472">Membrane</keyword>
<evidence type="ECO:0000256" key="8">
    <source>
        <dbReference type="ARBA" id="ARBA00022842"/>
    </source>
</evidence>
<dbReference type="GO" id="GO:0046872">
    <property type="term" value="F:metal ion binding"/>
    <property type="evidence" value="ECO:0007669"/>
    <property type="project" value="UniProtKB-KW"/>
</dbReference>
<keyword evidence="9" id="KW-0812">Transmembrane</keyword>
<keyword evidence="6" id="KW-0547">Nucleotide-binding</keyword>
<dbReference type="GO" id="GO:0005524">
    <property type="term" value="F:ATP binding"/>
    <property type="evidence" value="ECO:0007669"/>
    <property type="project" value="UniProtKB-KW"/>
</dbReference>
<keyword evidence="4" id="KW-0548">Nucleotidyltransferase</keyword>
<dbReference type="PANTHER" id="PTHR12153">
    <property type="entry name" value="SELENOPROTEIN O"/>
    <property type="match status" value="1"/>
</dbReference>
<keyword evidence="5" id="KW-0479">Metal-binding</keyword>
<evidence type="ECO:0000256" key="1">
    <source>
        <dbReference type="ARBA" id="ARBA00001946"/>
    </source>
</evidence>
<evidence type="ECO:0000313" key="10">
    <source>
        <dbReference type="EMBL" id="SVC21642.1"/>
    </source>
</evidence>
<gene>
    <name evidence="10" type="ORF">METZ01_LOCUS274496</name>
</gene>
<dbReference type="InterPro" id="IPR003846">
    <property type="entry name" value="SelO"/>
</dbReference>
<dbReference type="Pfam" id="PF02696">
    <property type="entry name" value="SelO"/>
    <property type="match status" value="1"/>
</dbReference>
<sequence>MVGSGSCFGAEWKPFGVFVQPRFILLAYFIGLIVISNLESVYKVISKPIMENDKSKIGWNFKNTYVNLPDIILTRISPVPVKEPSIVIFNEELSKELGLDFTSLNKNSIAELFCGNVLPEGSDPIAQAYAGHQFGQFTILGDGRAIVLGEHVKPNNNKVDIQYKGSGQTPYSRGADGRAALGPMLREYVISEAMHAL</sequence>
<dbReference type="GO" id="GO:0016779">
    <property type="term" value="F:nucleotidyltransferase activity"/>
    <property type="evidence" value="ECO:0007669"/>
    <property type="project" value="UniProtKB-KW"/>
</dbReference>
<evidence type="ECO:0000256" key="5">
    <source>
        <dbReference type="ARBA" id="ARBA00022723"/>
    </source>
</evidence>
<reference evidence="10" key="1">
    <citation type="submission" date="2018-05" db="EMBL/GenBank/DDBJ databases">
        <authorList>
            <person name="Lanie J.A."/>
            <person name="Ng W.-L."/>
            <person name="Kazmierczak K.M."/>
            <person name="Andrzejewski T.M."/>
            <person name="Davidsen T.M."/>
            <person name="Wayne K.J."/>
            <person name="Tettelin H."/>
            <person name="Glass J.I."/>
            <person name="Rusch D."/>
            <person name="Podicherti R."/>
            <person name="Tsui H.-C.T."/>
            <person name="Winkler M.E."/>
        </authorList>
    </citation>
    <scope>NUCLEOTIDE SEQUENCE</scope>
</reference>
<evidence type="ECO:0000256" key="6">
    <source>
        <dbReference type="ARBA" id="ARBA00022741"/>
    </source>
</evidence>
<evidence type="ECO:0008006" key="11">
    <source>
        <dbReference type="Google" id="ProtNLM"/>
    </source>
</evidence>
<dbReference type="EMBL" id="UINC01079544">
    <property type="protein sequence ID" value="SVC21642.1"/>
    <property type="molecule type" value="Genomic_DNA"/>
</dbReference>
<comment type="cofactor">
    <cofactor evidence="1">
        <name>Mg(2+)</name>
        <dbReference type="ChEBI" id="CHEBI:18420"/>
    </cofactor>
</comment>
<evidence type="ECO:0000256" key="2">
    <source>
        <dbReference type="ARBA" id="ARBA00009747"/>
    </source>
</evidence>
<evidence type="ECO:0000256" key="3">
    <source>
        <dbReference type="ARBA" id="ARBA00022679"/>
    </source>
</evidence>
<organism evidence="10">
    <name type="scientific">marine metagenome</name>
    <dbReference type="NCBI Taxonomy" id="408172"/>
    <lineage>
        <taxon>unclassified sequences</taxon>
        <taxon>metagenomes</taxon>
        <taxon>ecological metagenomes</taxon>
    </lineage>
</organism>
<dbReference type="PANTHER" id="PTHR12153:SF15">
    <property type="entry name" value="PROTEIN ADENYLYLTRANSFERASE SELO, MITOCHONDRIAL"/>
    <property type="match status" value="1"/>
</dbReference>
<keyword evidence="9" id="KW-1133">Transmembrane helix</keyword>
<evidence type="ECO:0000256" key="7">
    <source>
        <dbReference type="ARBA" id="ARBA00022840"/>
    </source>
</evidence>
<keyword evidence="7" id="KW-0067">ATP-binding</keyword>
<evidence type="ECO:0000256" key="4">
    <source>
        <dbReference type="ARBA" id="ARBA00022695"/>
    </source>
</evidence>
<keyword evidence="8" id="KW-0460">Magnesium</keyword>
<accession>A0A382KE44</accession>
<proteinExistence type="inferred from homology"/>
<comment type="similarity">
    <text evidence="2">Belongs to the SELO family.</text>
</comment>
<evidence type="ECO:0000256" key="9">
    <source>
        <dbReference type="SAM" id="Phobius"/>
    </source>
</evidence>
<dbReference type="AlphaFoldDB" id="A0A382KE44"/>
<keyword evidence="3" id="KW-0808">Transferase</keyword>
<name>A0A382KE44_9ZZZZ</name>
<protein>
    <recommendedName>
        <fullName evidence="11">Selenoprotein O</fullName>
    </recommendedName>
</protein>